<comment type="caution">
    <text evidence="1">The sequence shown here is derived from an EMBL/GenBank/DDBJ whole genome shotgun (WGS) entry which is preliminary data.</text>
</comment>
<protein>
    <recommendedName>
        <fullName evidence="3">Lipoprotein</fullName>
    </recommendedName>
</protein>
<keyword evidence="2" id="KW-1185">Reference proteome</keyword>
<evidence type="ECO:0008006" key="3">
    <source>
        <dbReference type="Google" id="ProtNLM"/>
    </source>
</evidence>
<dbReference type="EMBL" id="JAPAAF010000028">
    <property type="protein sequence ID" value="MCW0484071.1"/>
    <property type="molecule type" value="Genomic_DNA"/>
</dbReference>
<sequence length="97" mass="11192">MKKIIFALIVLLTACNEDDSIFSRDVFQYGQTTFQITNVYETNVELECKNPAHSLYSITFSLDGVSHSYLYFPQMESINARYEFSYIKITKVTPLAD</sequence>
<dbReference type="RefSeq" id="WP_282592663.1">
    <property type="nucleotide sequence ID" value="NZ_JAPAAF010000028.1"/>
</dbReference>
<organism evidence="1 2">
    <name type="scientific">Gaoshiqia sediminis</name>
    <dbReference type="NCBI Taxonomy" id="2986998"/>
    <lineage>
        <taxon>Bacteria</taxon>
        <taxon>Pseudomonadati</taxon>
        <taxon>Bacteroidota</taxon>
        <taxon>Bacteroidia</taxon>
        <taxon>Marinilabiliales</taxon>
        <taxon>Prolixibacteraceae</taxon>
        <taxon>Gaoshiqia</taxon>
    </lineage>
</organism>
<accession>A0AA41Y615</accession>
<name>A0AA41Y615_9BACT</name>
<evidence type="ECO:0000313" key="2">
    <source>
        <dbReference type="Proteomes" id="UP001163821"/>
    </source>
</evidence>
<reference evidence="1" key="1">
    <citation type="submission" date="2022-10" db="EMBL/GenBank/DDBJ databases">
        <title>Gaoshiqiia sediminis gen. nov., sp. nov., isolated from coastal sediment.</title>
        <authorList>
            <person name="Yu W.X."/>
            <person name="Mu D.S."/>
            <person name="Du J.Z."/>
            <person name="Liang Y.Q."/>
        </authorList>
    </citation>
    <scope>NUCLEOTIDE SEQUENCE</scope>
    <source>
        <strain evidence="1">A06</strain>
    </source>
</reference>
<dbReference type="PROSITE" id="PS51257">
    <property type="entry name" value="PROKAR_LIPOPROTEIN"/>
    <property type="match status" value="1"/>
</dbReference>
<proteinExistence type="predicted"/>
<gene>
    <name evidence="1" type="ORF">N2K84_15115</name>
</gene>
<dbReference type="AlphaFoldDB" id="A0AA41Y615"/>
<evidence type="ECO:0000313" key="1">
    <source>
        <dbReference type="EMBL" id="MCW0484071.1"/>
    </source>
</evidence>
<dbReference type="Proteomes" id="UP001163821">
    <property type="component" value="Unassembled WGS sequence"/>
</dbReference>